<dbReference type="EMBL" id="FNZU01000009">
    <property type="protein sequence ID" value="SEK97853.1"/>
    <property type="molecule type" value="Genomic_DNA"/>
</dbReference>
<sequence length="220" mass="23292">MDKVVDLKEAIKDIRDGDTLMIGGFMANGAPEKLIDALIDHGVKDITLISTDTGLVTTGSGKLIARKLIKKLYASHIGTNKETGRQMNEGETEVILVPQGTLAERIRAGGYGLGGFLTETGVGTLVEEGKQKITVDGVEYLLETPLKADYALIHAAKADRNGNLVYRGSTNNFSNVMASAAKVTIVEADEVVENGDLDPNTVHTPGVFVNRVVDGGALNG</sequence>
<protein>
    <submittedName>
        <fullName evidence="3">Acetate CoA/acetoacetate CoA-transferase alpha subunit</fullName>
    </submittedName>
</protein>
<dbReference type="SMART" id="SM00882">
    <property type="entry name" value="CoA_trans"/>
    <property type="match status" value="1"/>
</dbReference>
<accession>A0A1H7LG22</accession>
<dbReference type="InterPro" id="IPR037171">
    <property type="entry name" value="NagB/RpiA_transferase-like"/>
</dbReference>
<dbReference type="SUPFAM" id="SSF100950">
    <property type="entry name" value="NagB/RpiA/CoA transferase-like"/>
    <property type="match status" value="1"/>
</dbReference>
<dbReference type="STRING" id="426702.SAMN04488099_10972"/>
<evidence type="ECO:0000313" key="3">
    <source>
        <dbReference type="EMBL" id="SEK97853.1"/>
    </source>
</evidence>
<keyword evidence="4" id="KW-1185">Reference proteome</keyword>
<evidence type="ECO:0000313" key="4">
    <source>
        <dbReference type="Proteomes" id="UP000199081"/>
    </source>
</evidence>
<dbReference type="Gene3D" id="3.40.1080.10">
    <property type="entry name" value="Glutaconate Coenzyme A-transferase"/>
    <property type="match status" value="1"/>
</dbReference>
<evidence type="ECO:0000256" key="2">
    <source>
        <dbReference type="ARBA" id="ARBA00022679"/>
    </source>
</evidence>
<dbReference type="NCBIfam" id="TIGR02429">
    <property type="entry name" value="pcaI_scoA_fam"/>
    <property type="match status" value="1"/>
</dbReference>
<dbReference type="PANTHER" id="PTHR13707">
    <property type="entry name" value="KETOACID-COENZYME A TRANSFERASE"/>
    <property type="match status" value="1"/>
</dbReference>
<evidence type="ECO:0000256" key="1">
    <source>
        <dbReference type="ARBA" id="ARBA00005612"/>
    </source>
</evidence>
<dbReference type="Pfam" id="PF01144">
    <property type="entry name" value="CoA_trans"/>
    <property type="match status" value="1"/>
</dbReference>
<dbReference type="InterPro" id="IPR004165">
    <property type="entry name" value="CoA_trans_fam_I"/>
</dbReference>
<dbReference type="InterPro" id="IPR004163">
    <property type="entry name" value="CoA_transf_BS"/>
</dbReference>
<dbReference type="GO" id="GO:0008410">
    <property type="term" value="F:CoA-transferase activity"/>
    <property type="evidence" value="ECO:0007669"/>
    <property type="project" value="InterPro"/>
</dbReference>
<dbReference type="Proteomes" id="UP000199081">
    <property type="component" value="Unassembled WGS sequence"/>
</dbReference>
<proteinExistence type="inferred from homology"/>
<gene>
    <name evidence="3" type="ORF">SAMN04488099_10972</name>
</gene>
<keyword evidence="2 3" id="KW-0808">Transferase</keyword>
<name>A0A1H7LG22_9LACT</name>
<dbReference type="PANTHER" id="PTHR13707:SF60">
    <property type="entry name" value="ACETATE COA-TRANSFERASE SUBUNIT ALPHA"/>
    <property type="match status" value="1"/>
</dbReference>
<dbReference type="RefSeq" id="WP_091481407.1">
    <property type="nucleotide sequence ID" value="NZ_BJYC01000011.1"/>
</dbReference>
<dbReference type="InterPro" id="IPR012792">
    <property type="entry name" value="3-oxoacid_CoA-transf_A"/>
</dbReference>
<dbReference type="AlphaFoldDB" id="A0A1H7LG22"/>
<dbReference type="PROSITE" id="PS01273">
    <property type="entry name" value="COA_TRANSF_1"/>
    <property type="match status" value="1"/>
</dbReference>
<dbReference type="OrthoDB" id="9777193at2"/>
<comment type="similarity">
    <text evidence="1">Belongs to the 3-oxoacid CoA-transferase subunit A family.</text>
</comment>
<reference evidence="4" key="1">
    <citation type="submission" date="2016-10" db="EMBL/GenBank/DDBJ databases">
        <authorList>
            <person name="Varghese N."/>
            <person name="Submissions S."/>
        </authorList>
    </citation>
    <scope>NUCLEOTIDE SEQUENCE [LARGE SCALE GENOMIC DNA]</scope>
    <source>
        <strain evidence="4">DSM 19183</strain>
    </source>
</reference>
<organism evidence="3 4">
    <name type="scientific">Alkalibacterium pelagium</name>
    <dbReference type="NCBI Taxonomy" id="426702"/>
    <lineage>
        <taxon>Bacteria</taxon>
        <taxon>Bacillati</taxon>
        <taxon>Bacillota</taxon>
        <taxon>Bacilli</taxon>
        <taxon>Lactobacillales</taxon>
        <taxon>Carnobacteriaceae</taxon>
        <taxon>Alkalibacterium</taxon>
    </lineage>
</organism>